<gene>
    <name evidence="1" type="ORF">HZU75_14050</name>
</gene>
<evidence type="ECO:0000313" key="1">
    <source>
        <dbReference type="EMBL" id="QLI82559.1"/>
    </source>
</evidence>
<dbReference type="RefSeq" id="WP_180306637.1">
    <property type="nucleotide sequence ID" value="NZ_CP058952.1"/>
</dbReference>
<keyword evidence="2" id="KW-1185">Reference proteome</keyword>
<dbReference type="InterPro" id="IPR003737">
    <property type="entry name" value="GlcNAc_PI_deacetylase-related"/>
</dbReference>
<reference evidence="1 2" key="1">
    <citation type="journal article" date="2016" name="Int. J. Syst. Evol. Microbiol.">
        <title>Chitinibacter fontanus sp. nov., isolated from a spring.</title>
        <authorList>
            <person name="Sheu S.Y."/>
            <person name="Li Y.S."/>
            <person name="Young C.C."/>
            <person name="Chen W.M."/>
        </authorList>
    </citation>
    <scope>NUCLEOTIDE SEQUENCE [LARGE SCALE GENOMIC DNA]</scope>
    <source>
        <strain evidence="1 2">STM-7</strain>
    </source>
</reference>
<organism evidence="1 2">
    <name type="scientific">Chitinibacter fontanus</name>
    <dbReference type="NCBI Taxonomy" id="1737446"/>
    <lineage>
        <taxon>Bacteria</taxon>
        <taxon>Pseudomonadati</taxon>
        <taxon>Pseudomonadota</taxon>
        <taxon>Betaproteobacteria</taxon>
        <taxon>Neisseriales</taxon>
        <taxon>Chitinibacteraceae</taxon>
        <taxon>Chitinibacter</taxon>
    </lineage>
</organism>
<sequence>MKKTRNIKKFIVTITLILLILILGYLCKLALLHTSFYKYDTHSDYQYNFQFSRKDNLEIEDHSIKSLPWIHGATSAFLSVKIKSTLLSRIFPPCITILSESIQDKQCFEFGASGVRYLNLSSFIGQSNLQFEVNNLTLDNQKVQLAQDIIGDYTTKNILILAPHPDDAEIAAYGLYSKAKNAYVITVTAGDAGGELYSDLFAEHELAEIYKAKGELRTWNSITTPMLAGVKPQNMLNLGYYDGTLKIMHKEPNEVVHSLHNKEILMSNYRKFNNSELLTKGEATATWANLISDLQIVLDKTQPDLIVSPYPAIDAHADHKFTTVALIEALSKSTTAVKPKLLLYTAHLPNAPSETYPFGAKGDGVTLPPLGKQLFFRKIISIPLDANLQRKKYIALDSMSDLRPSARRQKTSKLISLNLNQLLNETTGSDSSYFRRAVRSNELFFEINTEDALSEVTRKKIYGDLD</sequence>
<proteinExistence type="predicted"/>
<evidence type="ECO:0000313" key="2">
    <source>
        <dbReference type="Proteomes" id="UP000510822"/>
    </source>
</evidence>
<dbReference type="Pfam" id="PF02585">
    <property type="entry name" value="PIG-L"/>
    <property type="match status" value="1"/>
</dbReference>
<dbReference type="EMBL" id="CP058952">
    <property type="protein sequence ID" value="QLI82559.1"/>
    <property type="molecule type" value="Genomic_DNA"/>
</dbReference>
<dbReference type="InterPro" id="IPR024078">
    <property type="entry name" value="LmbE-like_dom_sf"/>
</dbReference>
<dbReference type="KEGG" id="cfon:HZU75_14050"/>
<dbReference type="AlphaFoldDB" id="A0A7D5VAX9"/>
<accession>A0A7D5VAX9</accession>
<name>A0A7D5VAX9_9NEIS</name>
<dbReference type="Gene3D" id="3.40.50.10320">
    <property type="entry name" value="LmbE-like"/>
    <property type="match status" value="1"/>
</dbReference>
<protein>
    <submittedName>
        <fullName evidence="1">PIG-L family deacetylase</fullName>
    </submittedName>
</protein>
<dbReference type="Proteomes" id="UP000510822">
    <property type="component" value="Chromosome"/>
</dbReference>
<dbReference type="SUPFAM" id="SSF102588">
    <property type="entry name" value="LmbE-like"/>
    <property type="match status" value="1"/>
</dbReference>